<dbReference type="GeneID" id="25259317"/>
<comment type="caution">
    <text evidence="1">The sequence shown here is derived from an EMBL/GenBank/DDBJ whole genome shotgun (WGS) entry which is preliminary data.</text>
</comment>
<accession>A0A098VS27</accession>
<dbReference type="EMBL" id="JMKJ01000190">
    <property type="protein sequence ID" value="KGG51797.1"/>
    <property type="molecule type" value="Genomic_DNA"/>
</dbReference>
<dbReference type="Proteomes" id="UP000029725">
    <property type="component" value="Unassembled WGS sequence"/>
</dbReference>
<organism evidence="1 2">
    <name type="scientific">Mitosporidium daphniae</name>
    <dbReference type="NCBI Taxonomy" id="1485682"/>
    <lineage>
        <taxon>Eukaryota</taxon>
        <taxon>Fungi</taxon>
        <taxon>Fungi incertae sedis</taxon>
        <taxon>Microsporidia</taxon>
        <taxon>Mitosporidium</taxon>
    </lineage>
</organism>
<reference evidence="1 2" key="1">
    <citation type="submission" date="2014-04" db="EMBL/GenBank/DDBJ databases">
        <title>A new species of microsporidia sheds light on the evolution of extreme parasitism.</title>
        <authorList>
            <person name="Haag K.L."/>
            <person name="James T.Y."/>
            <person name="Larsson R."/>
            <person name="Schaer T.M."/>
            <person name="Refardt D."/>
            <person name="Pombert J.-F."/>
            <person name="Ebert D."/>
        </authorList>
    </citation>
    <scope>NUCLEOTIDE SEQUENCE [LARGE SCALE GENOMIC DNA]</scope>
    <source>
        <strain evidence="1 2">UGP3</strain>
        <tissue evidence="1">Spores</tissue>
    </source>
</reference>
<gene>
    <name evidence="1" type="ORF">DI09_271p10</name>
</gene>
<dbReference type="RefSeq" id="XP_013238233.1">
    <property type="nucleotide sequence ID" value="XM_013382779.1"/>
</dbReference>
<dbReference type="HOGENOM" id="CLU_1627484_0_0_1"/>
<evidence type="ECO:0000313" key="1">
    <source>
        <dbReference type="EMBL" id="KGG51797.1"/>
    </source>
</evidence>
<protein>
    <submittedName>
        <fullName evidence="1">Uncharacterized protein</fullName>
    </submittedName>
</protein>
<dbReference type="AlphaFoldDB" id="A0A098VS27"/>
<keyword evidence="2" id="KW-1185">Reference proteome</keyword>
<sequence>MFAKGDLALLGMQGYEVPASPSNEVENLSNLRLIPATTLKMLSSFTAPTFAEYINIEQSFDKLVFGIASFGRSFLFPSSLRGPEKTSLPLLQSRALNECKCRVNGTRTCVRNETLASESGLVQLSDNEPNLTLDTISSATSIGSMGFWGGFAACLGAITLMLI</sequence>
<dbReference type="VEuPathDB" id="MicrosporidiaDB:DI09_271p10"/>
<evidence type="ECO:0000313" key="2">
    <source>
        <dbReference type="Proteomes" id="UP000029725"/>
    </source>
</evidence>
<proteinExistence type="predicted"/>
<name>A0A098VS27_9MICR</name>